<dbReference type="EC" id="2.3.2.27" evidence="4"/>
<evidence type="ECO:0000256" key="6">
    <source>
        <dbReference type="ARBA" id="ARBA00022553"/>
    </source>
</evidence>
<keyword evidence="7" id="KW-0808">Transferase</keyword>
<keyword evidence="12" id="KW-0007">Acetylation</keyword>
<dbReference type="GO" id="GO:0031624">
    <property type="term" value="F:ubiquitin conjugating enzyme binding"/>
    <property type="evidence" value="ECO:0007669"/>
    <property type="project" value="TreeGrafter"/>
</dbReference>
<name>A0A7L4A8D1_9AVES</name>
<evidence type="ECO:0000259" key="19">
    <source>
        <dbReference type="PROSITE" id="PS51292"/>
    </source>
</evidence>
<comment type="subcellular location">
    <subcellularLocation>
        <location evidence="2">Cytoplasm</location>
    </subcellularLocation>
</comment>
<dbReference type="Proteomes" id="UP000562238">
    <property type="component" value="Unassembled WGS sequence"/>
</dbReference>
<dbReference type="InterPro" id="IPR011016">
    <property type="entry name" value="Znf_RING-CH"/>
</dbReference>
<feature type="region of interest" description="Disordered" evidence="18">
    <location>
        <begin position="122"/>
        <end position="149"/>
    </location>
</feature>
<dbReference type="InterPro" id="IPR052297">
    <property type="entry name" value="RING-CH-type_E3_ubiq-ligase"/>
</dbReference>
<feature type="region of interest" description="Disordered" evidence="18">
    <location>
        <begin position="406"/>
        <end position="485"/>
    </location>
</feature>
<evidence type="ECO:0000256" key="9">
    <source>
        <dbReference type="ARBA" id="ARBA00022771"/>
    </source>
</evidence>
<evidence type="ECO:0000256" key="17">
    <source>
        <dbReference type="ARBA" id="ARBA00084030"/>
    </source>
</evidence>
<keyword evidence="9" id="KW-0863">Zinc-finger</keyword>
<keyword evidence="5" id="KW-0963">Cytoplasm</keyword>
<accession>A0A7L4A8D1</accession>
<keyword evidence="8" id="KW-0479">Metal-binding</keyword>
<keyword evidence="10" id="KW-0833">Ubl conjugation pathway</keyword>
<dbReference type="GO" id="GO:0005634">
    <property type="term" value="C:nucleus"/>
    <property type="evidence" value="ECO:0007669"/>
    <property type="project" value="TreeGrafter"/>
</dbReference>
<feature type="region of interest" description="Disordered" evidence="18">
    <location>
        <begin position="500"/>
        <end position="520"/>
    </location>
</feature>
<feature type="region of interest" description="Disordered" evidence="18">
    <location>
        <begin position="206"/>
        <end position="232"/>
    </location>
</feature>
<evidence type="ECO:0000256" key="11">
    <source>
        <dbReference type="ARBA" id="ARBA00022833"/>
    </source>
</evidence>
<evidence type="ECO:0000313" key="21">
    <source>
        <dbReference type="Proteomes" id="UP000562238"/>
    </source>
</evidence>
<feature type="compositionally biased region" description="Low complexity" evidence="18">
    <location>
        <begin position="253"/>
        <end position="270"/>
    </location>
</feature>
<dbReference type="GO" id="GO:0051865">
    <property type="term" value="P:protein autoubiquitination"/>
    <property type="evidence" value="ECO:0007669"/>
    <property type="project" value="TreeGrafter"/>
</dbReference>
<evidence type="ECO:0000256" key="2">
    <source>
        <dbReference type="ARBA" id="ARBA00004496"/>
    </source>
</evidence>
<evidence type="ECO:0000256" key="7">
    <source>
        <dbReference type="ARBA" id="ARBA00022679"/>
    </source>
</evidence>
<dbReference type="GO" id="GO:0061630">
    <property type="term" value="F:ubiquitin protein ligase activity"/>
    <property type="evidence" value="ECO:0007669"/>
    <property type="project" value="UniProtKB-EC"/>
</dbReference>
<feature type="non-terminal residue" evidence="20">
    <location>
        <position position="684"/>
    </location>
</feature>
<evidence type="ECO:0000256" key="1">
    <source>
        <dbReference type="ARBA" id="ARBA00000900"/>
    </source>
</evidence>
<dbReference type="GO" id="GO:0016874">
    <property type="term" value="F:ligase activity"/>
    <property type="evidence" value="ECO:0007669"/>
    <property type="project" value="UniProtKB-KW"/>
</dbReference>
<dbReference type="AlphaFoldDB" id="A0A7L4A8D1"/>
<evidence type="ECO:0000313" key="20">
    <source>
        <dbReference type="EMBL" id="NXW21158.1"/>
    </source>
</evidence>
<feature type="compositionally biased region" description="Polar residues" evidence="18">
    <location>
        <begin position="459"/>
        <end position="468"/>
    </location>
</feature>
<dbReference type="SMART" id="SM00744">
    <property type="entry name" value="RINGv"/>
    <property type="match status" value="1"/>
</dbReference>
<feature type="compositionally biased region" description="Low complexity" evidence="18">
    <location>
        <begin position="427"/>
        <end position="436"/>
    </location>
</feature>
<dbReference type="GO" id="GO:0008270">
    <property type="term" value="F:zinc ion binding"/>
    <property type="evidence" value="ECO:0007669"/>
    <property type="project" value="UniProtKB-KW"/>
</dbReference>
<comment type="function">
    <text evidence="13">E3 ubiquitin-protein ligase which may specifically enhance the E2 activity of HIP2. E3 ubiquitin ligases accept ubiquitin from an E2 ubiquitin-conjugating enzyme in the form of a thioester and then directly transfer the ubiquitin to targeted substrates. May be involved in T-cell proliferation by regulating LIF secretion. May play a role in lysosome homeostasis. Promotes 'Lys-6', 'Lys-11' and 'Lys-63'-linked mixed polyubiquitination on ATG14 leading to the inhibition of autophagy by impairing the interaction between ATG14 and STX7. Participates in the dopamine-mediated negative regulation of the NLRP3 inflammasome by promoting its uibiquitination and subsequent degradation.</text>
</comment>
<evidence type="ECO:0000256" key="3">
    <source>
        <dbReference type="ARBA" id="ARBA00004906"/>
    </source>
</evidence>
<dbReference type="CDD" id="cd16812">
    <property type="entry name" value="RING_CH-C4HC3_MARCH7"/>
    <property type="match status" value="1"/>
</dbReference>
<feature type="compositionally biased region" description="Basic and acidic residues" evidence="18">
    <location>
        <begin position="508"/>
        <end position="520"/>
    </location>
</feature>
<feature type="compositionally biased region" description="Low complexity" evidence="18">
    <location>
        <begin position="299"/>
        <end position="313"/>
    </location>
</feature>
<organism evidence="20 21">
    <name type="scientific">Circaetus pectoralis</name>
    <name type="common">black-chested snake-eagle</name>
    <dbReference type="NCBI Taxonomy" id="321084"/>
    <lineage>
        <taxon>Eukaryota</taxon>
        <taxon>Metazoa</taxon>
        <taxon>Chordata</taxon>
        <taxon>Craniata</taxon>
        <taxon>Vertebrata</taxon>
        <taxon>Euteleostomi</taxon>
        <taxon>Archelosauria</taxon>
        <taxon>Archosauria</taxon>
        <taxon>Dinosauria</taxon>
        <taxon>Saurischia</taxon>
        <taxon>Theropoda</taxon>
        <taxon>Coelurosauria</taxon>
        <taxon>Aves</taxon>
        <taxon>Neognathae</taxon>
        <taxon>Neoaves</taxon>
        <taxon>Telluraves</taxon>
        <taxon>Accipitrimorphae</taxon>
        <taxon>Accipitriformes</taxon>
        <taxon>Accipitridae</taxon>
        <taxon>Accipitrinae</taxon>
        <taxon>Circaetus</taxon>
    </lineage>
</organism>
<dbReference type="EMBL" id="VZZV01000535">
    <property type="protein sequence ID" value="NXW21158.1"/>
    <property type="molecule type" value="Genomic_DNA"/>
</dbReference>
<comment type="caution">
    <text evidence="20">The sequence shown here is derived from an EMBL/GenBank/DDBJ whole genome shotgun (WGS) entry which is preliminary data.</text>
</comment>
<comment type="catalytic activity">
    <reaction evidence="1">
        <text>S-ubiquitinyl-[E2 ubiquitin-conjugating enzyme]-L-cysteine + [acceptor protein]-L-lysine = [E2 ubiquitin-conjugating enzyme]-L-cysteine + N(6)-ubiquitinyl-[acceptor protein]-L-lysine.</text>
        <dbReference type="EC" id="2.3.2.27"/>
    </reaction>
</comment>
<dbReference type="FunFam" id="3.30.40.10:FF:000108">
    <property type="entry name" value="E3 ubiquitin-protein ligase MARCH7 isoform X1"/>
    <property type="match status" value="1"/>
</dbReference>
<dbReference type="GO" id="GO:0005737">
    <property type="term" value="C:cytoplasm"/>
    <property type="evidence" value="ECO:0007669"/>
    <property type="project" value="UniProtKB-SubCell"/>
</dbReference>
<keyword evidence="20" id="KW-0436">Ligase</keyword>
<evidence type="ECO:0000256" key="15">
    <source>
        <dbReference type="ARBA" id="ARBA00079600"/>
    </source>
</evidence>
<evidence type="ECO:0000256" key="10">
    <source>
        <dbReference type="ARBA" id="ARBA00022786"/>
    </source>
</evidence>
<feature type="region of interest" description="Disordered" evidence="18">
    <location>
        <begin position="246"/>
        <end position="325"/>
    </location>
</feature>
<dbReference type="SUPFAM" id="SSF57850">
    <property type="entry name" value="RING/U-box"/>
    <property type="match status" value="1"/>
</dbReference>
<feature type="non-terminal residue" evidence="20">
    <location>
        <position position="1"/>
    </location>
</feature>
<sequence>MESKPSRIPRRISVQASSSSLGSRTLTGNSLAGAYSARESSRRLESGYQVMCFVSFCVRKGNLETWLFSINSFLQLETILDYGLTQKLLETEHSNFEYLSTSSSSHFTSGCYGDSERTQGAYSRLHSQQRDSDSKRPKLSCTSTSSVRSNGLTAFSDSSWRYSRIPRSSSVMLGSLGTELVRERRELERRTDLSVNNLVDHSYRNSDFSSSTYLQDRPASSYAEGARPKENSLSTLRLNASMNRQLSSDHQPSFFNRDSNMSSSRSSYSSRQRRNELESPQRSTQPAFSLTAIRDETPSSSSSERVLSSQRSLNEPVADSEGRRTTRQLLSRLASSMSSTFFSRRSNQDSLHTRSLGSEESTVVPRVQASTLSSSNGAATPEVPGLQTSEASQGFSFLRRRWGLSGVSQNHNSDSDGESYRPDSESRSTGSWLSSSLRNRCTPLFSRRRREGRDESARISTSDTTARSQHVFRRRESVPPTLGSSLSDNLMITVDIIPSGWNQSDGQESGKSKIPPSRDPERLQKIKESLLLEDSEDEEGDLCRICQMSSASSDNLLIEPCKCTGSLQYVHQECMKKWLQSKINSGSSLEAVTTCELCKEKLHLNLEDFDIHELYRAHANEQADYEFISSGLYLVVLLHLCEQRFSDMLGTASEASTRVRFINLARTLQAHMEDIESRCFPSSP</sequence>
<evidence type="ECO:0000256" key="16">
    <source>
        <dbReference type="ARBA" id="ARBA00083915"/>
    </source>
</evidence>
<dbReference type="GO" id="GO:0043130">
    <property type="term" value="F:ubiquitin binding"/>
    <property type="evidence" value="ECO:0007669"/>
    <property type="project" value="TreeGrafter"/>
</dbReference>
<keyword evidence="6" id="KW-0597">Phosphoprotein</keyword>
<evidence type="ECO:0000256" key="13">
    <source>
        <dbReference type="ARBA" id="ARBA00060147"/>
    </source>
</evidence>
<evidence type="ECO:0000256" key="14">
    <source>
        <dbReference type="ARBA" id="ARBA00069013"/>
    </source>
</evidence>
<keyword evidence="11" id="KW-0862">Zinc</keyword>
<gene>
    <name evidence="20" type="primary">March7</name>
    <name evidence="20" type="ORF">CIRPEC_R08721</name>
</gene>
<keyword evidence="21" id="KW-1185">Reference proteome</keyword>
<evidence type="ECO:0000256" key="18">
    <source>
        <dbReference type="SAM" id="MobiDB-lite"/>
    </source>
</evidence>
<comment type="pathway">
    <text evidence="3">Protein modification; protein ubiquitination.</text>
</comment>
<feature type="compositionally biased region" description="Polar residues" evidence="18">
    <location>
        <begin position="368"/>
        <end position="378"/>
    </location>
</feature>
<protein>
    <recommendedName>
        <fullName evidence="14">E3 ubiquitin-protein ligase MARCHF7</fullName>
        <ecNumber evidence="4">2.3.2.27</ecNumber>
    </recommendedName>
    <alternativeName>
        <fullName evidence="16">Membrane-associated RING finger protein 7</fullName>
    </alternativeName>
    <alternativeName>
        <fullName evidence="15">Membrane-associated RING-CH protein VII</fullName>
    </alternativeName>
    <alternativeName>
        <fullName evidence="17">RING-type E3 ubiquitin transferase MARCHF7</fullName>
    </alternativeName>
</protein>
<feature type="domain" description="RING-CH-type" evidence="19">
    <location>
        <begin position="535"/>
        <end position="605"/>
    </location>
</feature>
<dbReference type="PROSITE" id="PS51292">
    <property type="entry name" value="ZF_RING_CH"/>
    <property type="match status" value="1"/>
</dbReference>
<evidence type="ECO:0000256" key="5">
    <source>
        <dbReference type="ARBA" id="ARBA00022490"/>
    </source>
</evidence>
<evidence type="ECO:0000256" key="8">
    <source>
        <dbReference type="ARBA" id="ARBA00022723"/>
    </source>
</evidence>
<reference evidence="20 21" key="1">
    <citation type="submission" date="2019-09" db="EMBL/GenBank/DDBJ databases">
        <title>Bird 10,000 Genomes (B10K) Project - Family phase.</title>
        <authorList>
            <person name="Zhang G."/>
        </authorList>
    </citation>
    <scope>NUCLEOTIDE SEQUENCE [LARGE SCALE GENOMIC DNA]</scope>
    <source>
        <strain evidence="20">B10K-DU-010-60</strain>
        <tissue evidence="20">Muscle</tissue>
    </source>
</reference>
<feature type="compositionally biased region" description="Polar residues" evidence="18">
    <location>
        <begin position="348"/>
        <end position="361"/>
    </location>
</feature>
<evidence type="ECO:0000256" key="4">
    <source>
        <dbReference type="ARBA" id="ARBA00012483"/>
    </source>
</evidence>
<dbReference type="Gene3D" id="3.30.40.10">
    <property type="entry name" value="Zinc/RING finger domain, C3HC4 (zinc finger)"/>
    <property type="match status" value="1"/>
</dbReference>
<proteinExistence type="predicted"/>
<evidence type="ECO:0000256" key="12">
    <source>
        <dbReference type="ARBA" id="ARBA00022990"/>
    </source>
</evidence>
<dbReference type="PANTHER" id="PTHR14471:SF1">
    <property type="entry name" value="E3 UBIQUITIN-PROTEIN LIGASE MARCHF7"/>
    <property type="match status" value="1"/>
</dbReference>
<feature type="region of interest" description="Disordered" evidence="18">
    <location>
        <begin position="341"/>
        <end position="389"/>
    </location>
</feature>
<dbReference type="PANTHER" id="PTHR14471">
    <property type="entry name" value="MARCH7/10 E3 UBIQUITIN PROTEIN LIGASE FAMILY MEMBER"/>
    <property type="match status" value="1"/>
</dbReference>
<dbReference type="Pfam" id="PF12906">
    <property type="entry name" value="RINGv"/>
    <property type="match status" value="1"/>
</dbReference>
<dbReference type="InterPro" id="IPR013083">
    <property type="entry name" value="Znf_RING/FYVE/PHD"/>
</dbReference>
<feature type="compositionally biased region" description="Polar residues" evidence="18">
    <location>
        <begin position="140"/>
        <end position="149"/>
    </location>
</feature>